<evidence type="ECO:0000259" key="1">
    <source>
        <dbReference type="Pfam" id="PF07969"/>
    </source>
</evidence>
<sequence>ERYLATVPAERQRWLYRIKSFLDAGLMVAGSSDFPVVPDNPLVGIYAAATRRAESGQQLLPEEAVSAQQALAMYTTSAACASFEEDIKGSIAPGKLADMAVLNADPLKSSPEKIKDIQVEMTIIGGGVVWVD</sequence>
<dbReference type="PANTHER" id="PTHR22642">
    <property type="entry name" value="IMIDAZOLONEPROPIONASE"/>
    <property type="match status" value="1"/>
</dbReference>
<feature type="non-terminal residue" evidence="2">
    <location>
        <position position="1"/>
    </location>
</feature>
<comment type="caution">
    <text evidence="2">The sequence shown here is derived from an EMBL/GenBank/DDBJ whole genome shotgun (WGS) entry which is preliminary data.</text>
</comment>
<dbReference type="AlphaFoldDB" id="X1N890"/>
<name>X1N890_9ZZZZ</name>
<dbReference type="Gene3D" id="2.30.40.10">
    <property type="entry name" value="Urease, subunit C, domain 1"/>
    <property type="match status" value="1"/>
</dbReference>
<dbReference type="GO" id="GO:0016810">
    <property type="term" value="F:hydrolase activity, acting on carbon-nitrogen (but not peptide) bonds"/>
    <property type="evidence" value="ECO:0007669"/>
    <property type="project" value="InterPro"/>
</dbReference>
<dbReference type="SUPFAM" id="SSF51338">
    <property type="entry name" value="Composite domain of metallo-dependent hydrolases"/>
    <property type="match status" value="1"/>
</dbReference>
<reference evidence="2" key="1">
    <citation type="journal article" date="2014" name="Front. Microbiol.">
        <title>High frequency of phylogenetically diverse reductive dehalogenase-homologous genes in deep subseafloor sedimentary metagenomes.</title>
        <authorList>
            <person name="Kawai M."/>
            <person name="Futagami T."/>
            <person name="Toyoda A."/>
            <person name="Takaki Y."/>
            <person name="Nishi S."/>
            <person name="Hori S."/>
            <person name="Arai W."/>
            <person name="Tsubouchi T."/>
            <person name="Morono Y."/>
            <person name="Uchiyama I."/>
            <person name="Ito T."/>
            <person name="Fujiyama A."/>
            <person name="Inagaki F."/>
            <person name="Takami H."/>
        </authorList>
    </citation>
    <scope>NUCLEOTIDE SEQUENCE</scope>
    <source>
        <strain evidence="2">Expedition CK06-06</strain>
    </source>
</reference>
<dbReference type="Gene3D" id="3.20.20.140">
    <property type="entry name" value="Metal-dependent hydrolases"/>
    <property type="match status" value="1"/>
</dbReference>
<dbReference type="SUPFAM" id="SSF51556">
    <property type="entry name" value="Metallo-dependent hydrolases"/>
    <property type="match status" value="1"/>
</dbReference>
<dbReference type="InterPro" id="IPR032466">
    <property type="entry name" value="Metal_Hydrolase"/>
</dbReference>
<dbReference type="InterPro" id="IPR011059">
    <property type="entry name" value="Metal-dep_hydrolase_composite"/>
</dbReference>
<feature type="domain" description="Amidohydrolase 3" evidence="1">
    <location>
        <begin position="9"/>
        <end position="129"/>
    </location>
</feature>
<gene>
    <name evidence="2" type="ORF">S06H3_27705</name>
</gene>
<protein>
    <recommendedName>
        <fullName evidence="1">Amidohydrolase 3 domain-containing protein</fullName>
    </recommendedName>
</protein>
<organism evidence="2">
    <name type="scientific">marine sediment metagenome</name>
    <dbReference type="NCBI Taxonomy" id="412755"/>
    <lineage>
        <taxon>unclassified sequences</taxon>
        <taxon>metagenomes</taxon>
        <taxon>ecological metagenomes</taxon>
    </lineage>
</organism>
<accession>X1N890</accession>
<dbReference type="InterPro" id="IPR013108">
    <property type="entry name" value="Amidohydro_3"/>
</dbReference>
<dbReference type="Pfam" id="PF07969">
    <property type="entry name" value="Amidohydro_3"/>
    <property type="match status" value="1"/>
</dbReference>
<evidence type="ECO:0000313" key="2">
    <source>
        <dbReference type="EMBL" id="GAI23045.1"/>
    </source>
</evidence>
<dbReference type="PANTHER" id="PTHR22642:SF2">
    <property type="entry name" value="PROTEIN LONG AFTER FAR-RED 3"/>
    <property type="match status" value="1"/>
</dbReference>
<proteinExistence type="predicted"/>
<dbReference type="EMBL" id="BARV01016095">
    <property type="protein sequence ID" value="GAI23045.1"/>
    <property type="molecule type" value="Genomic_DNA"/>
</dbReference>